<evidence type="ECO:0000259" key="5">
    <source>
        <dbReference type="PROSITE" id="PS51918"/>
    </source>
</evidence>
<dbReference type="InterPro" id="IPR006638">
    <property type="entry name" value="Elp3/MiaA/NifB-like_rSAM"/>
</dbReference>
<dbReference type="GO" id="GO:0051536">
    <property type="term" value="F:iron-sulfur cluster binding"/>
    <property type="evidence" value="ECO:0007669"/>
    <property type="project" value="UniProtKB-KW"/>
</dbReference>
<dbReference type="InterPro" id="IPR051675">
    <property type="entry name" value="Endo/Exo/Phosphatase_dom_1"/>
</dbReference>
<evidence type="ECO:0000256" key="2">
    <source>
        <dbReference type="ARBA" id="ARBA00022723"/>
    </source>
</evidence>
<gene>
    <name evidence="6" type="ORF">SAMN02745975_02242</name>
</gene>
<dbReference type="InterPro" id="IPR013785">
    <property type="entry name" value="Aldolase_TIM"/>
</dbReference>
<dbReference type="Gene3D" id="3.20.20.70">
    <property type="entry name" value="Aldolase class I"/>
    <property type="match status" value="1"/>
</dbReference>
<dbReference type="EMBL" id="FQZV01000027">
    <property type="protein sequence ID" value="SHJ50372.1"/>
    <property type="molecule type" value="Genomic_DNA"/>
</dbReference>
<dbReference type="SMART" id="SM00729">
    <property type="entry name" value="Elp3"/>
    <property type="match status" value="1"/>
</dbReference>
<evidence type="ECO:0000256" key="1">
    <source>
        <dbReference type="ARBA" id="ARBA00022691"/>
    </source>
</evidence>
<dbReference type="CDD" id="cd01335">
    <property type="entry name" value="Radical_SAM"/>
    <property type="match status" value="1"/>
</dbReference>
<dbReference type="GO" id="GO:0003824">
    <property type="term" value="F:catalytic activity"/>
    <property type="evidence" value="ECO:0007669"/>
    <property type="project" value="InterPro"/>
</dbReference>
<dbReference type="SUPFAM" id="SSF47781">
    <property type="entry name" value="RuvA domain 2-like"/>
    <property type="match status" value="1"/>
</dbReference>
<keyword evidence="7" id="KW-1185">Reference proteome</keyword>
<dbReference type="PANTHER" id="PTHR21180">
    <property type="entry name" value="ENDONUCLEASE/EXONUCLEASE/PHOSPHATASE FAMILY DOMAIN-CONTAINING PROTEIN 1"/>
    <property type="match status" value="1"/>
</dbReference>
<dbReference type="InterPro" id="IPR010994">
    <property type="entry name" value="RuvA_2-like"/>
</dbReference>
<dbReference type="PROSITE" id="PS51918">
    <property type="entry name" value="RADICAL_SAM"/>
    <property type="match status" value="1"/>
</dbReference>
<dbReference type="InterPro" id="IPR023874">
    <property type="entry name" value="DNA_rSAM_put"/>
</dbReference>
<dbReference type="Pfam" id="PF04055">
    <property type="entry name" value="Radical_SAM"/>
    <property type="match status" value="1"/>
</dbReference>
<evidence type="ECO:0000256" key="4">
    <source>
        <dbReference type="ARBA" id="ARBA00023014"/>
    </source>
</evidence>
<dbReference type="OrthoDB" id="9801154at2"/>
<organism evidence="6 7">
    <name type="scientific">Geosporobacter subterraneus DSM 17957</name>
    <dbReference type="NCBI Taxonomy" id="1121919"/>
    <lineage>
        <taxon>Bacteria</taxon>
        <taxon>Bacillati</taxon>
        <taxon>Bacillota</taxon>
        <taxon>Clostridia</taxon>
        <taxon>Peptostreptococcales</taxon>
        <taxon>Thermotaleaceae</taxon>
        <taxon>Geosporobacter</taxon>
    </lineage>
</organism>
<keyword evidence="3" id="KW-0408">Iron</keyword>
<dbReference type="SFLD" id="SFLDG01102">
    <property type="entry name" value="Uncharacterised_Radical_SAM_Su"/>
    <property type="match status" value="1"/>
</dbReference>
<keyword evidence="4" id="KW-0411">Iron-sulfur</keyword>
<dbReference type="InterPro" id="IPR007197">
    <property type="entry name" value="rSAM"/>
</dbReference>
<dbReference type="RefSeq" id="WP_110941364.1">
    <property type="nucleotide sequence ID" value="NZ_FQZV01000027.1"/>
</dbReference>
<dbReference type="NCBIfam" id="TIGR03916">
    <property type="entry name" value="rSAM_link_UDG"/>
    <property type="match status" value="1"/>
</dbReference>
<dbReference type="Gene3D" id="1.10.150.320">
    <property type="entry name" value="Photosystem II 12 kDa extrinsic protein"/>
    <property type="match status" value="1"/>
</dbReference>
<dbReference type="SFLD" id="SFLDS00029">
    <property type="entry name" value="Radical_SAM"/>
    <property type="match status" value="1"/>
</dbReference>
<keyword evidence="2" id="KW-0479">Metal-binding</keyword>
<dbReference type="STRING" id="1121919.SAMN02745975_02242"/>
<evidence type="ECO:0000313" key="6">
    <source>
        <dbReference type="EMBL" id="SHJ50372.1"/>
    </source>
</evidence>
<protein>
    <submittedName>
        <fullName evidence="6">Putative DNA modification/repair radical SAM protein</fullName>
    </submittedName>
</protein>
<feature type="domain" description="Radical SAM core" evidence="5">
    <location>
        <begin position="44"/>
        <end position="276"/>
    </location>
</feature>
<name>A0A1M6JUT3_9FIRM</name>
<dbReference type="AlphaFoldDB" id="A0A1M6JUT3"/>
<evidence type="ECO:0000256" key="3">
    <source>
        <dbReference type="ARBA" id="ARBA00023004"/>
    </source>
</evidence>
<reference evidence="7" key="1">
    <citation type="submission" date="2016-11" db="EMBL/GenBank/DDBJ databases">
        <authorList>
            <person name="Varghese N."/>
            <person name="Submissions S."/>
        </authorList>
    </citation>
    <scope>NUCLEOTIDE SEQUENCE [LARGE SCALE GENOMIC DNA]</scope>
    <source>
        <strain evidence="7">DSM 17957</strain>
    </source>
</reference>
<dbReference type="Proteomes" id="UP000184536">
    <property type="component" value="Unassembled WGS sequence"/>
</dbReference>
<accession>A0A1M6JUT3</accession>
<sequence>MELLEKLEILGTAAKFDVCAASSSNKRFQGASFGAVSPSGVCHSFTPDGRCISLFKVLMTNECEQDCGYCQNNCYRDIPRARFTPDELVQLFVQFYTRNYVEGLFLSSGIRASSNRTMEDMLQVVERLRIKHRFGGYIHLKILPGCEESMIEKAVALCNRVSVNIEVPSDRHMEKLSRKKDFQRDILGTIGKISKQLKHDRQVTQTTQYVVGAAGETDREIFDSVSQLYHTYNLKRAYYSAYQPIAHHSAVKRDNLLVRENRLYQMDFLMRQYQFRSDEFIFEKDGNLNYKVDPKMAYAVNNMHLFPIDLQRATEAQLLRTPGIGPASCRRILQIRKSVKLTDLKQLKHMGVVVKRAAPFILLNGKSFGRLEDLTKGERPLYEQLTIEQFMKETIHYDSIP</sequence>
<keyword evidence="1" id="KW-0949">S-adenosyl-L-methionine</keyword>
<dbReference type="SUPFAM" id="SSF102114">
    <property type="entry name" value="Radical SAM enzymes"/>
    <property type="match status" value="1"/>
</dbReference>
<dbReference type="InterPro" id="IPR058240">
    <property type="entry name" value="rSAM_sf"/>
</dbReference>
<evidence type="ECO:0000313" key="7">
    <source>
        <dbReference type="Proteomes" id="UP000184536"/>
    </source>
</evidence>
<dbReference type="PANTHER" id="PTHR21180:SF9">
    <property type="entry name" value="TYPE II SECRETION SYSTEM PROTEIN K"/>
    <property type="match status" value="1"/>
</dbReference>
<proteinExistence type="predicted"/>
<dbReference type="GO" id="GO:0046872">
    <property type="term" value="F:metal ion binding"/>
    <property type="evidence" value="ECO:0007669"/>
    <property type="project" value="UniProtKB-KW"/>
</dbReference>